<protein>
    <submittedName>
        <fullName evidence="4">Peptidase M60 domain-containing protein</fullName>
    </submittedName>
</protein>
<dbReference type="WBParaSite" id="ECPE_0000762401-mRNA-1">
    <property type="protein sequence ID" value="ECPE_0000762401-mRNA-1"/>
    <property type="gene ID" value="ECPE_0000762401"/>
</dbReference>
<keyword evidence="3" id="KW-1185">Reference proteome</keyword>
<organism evidence="4">
    <name type="scientific">Echinostoma caproni</name>
    <dbReference type="NCBI Taxonomy" id="27848"/>
    <lineage>
        <taxon>Eukaryota</taxon>
        <taxon>Metazoa</taxon>
        <taxon>Spiralia</taxon>
        <taxon>Lophotrochozoa</taxon>
        <taxon>Platyhelminthes</taxon>
        <taxon>Trematoda</taxon>
        <taxon>Digenea</taxon>
        <taxon>Plagiorchiida</taxon>
        <taxon>Echinostomata</taxon>
        <taxon>Echinostomatoidea</taxon>
        <taxon>Echinostomatidae</taxon>
        <taxon>Echinostoma</taxon>
    </lineage>
</organism>
<reference evidence="4" key="1">
    <citation type="submission" date="2016-06" db="UniProtKB">
        <authorList>
            <consortium name="WormBaseParasite"/>
        </authorList>
    </citation>
    <scope>IDENTIFICATION</scope>
</reference>
<dbReference type="SMART" id="SM01276">
    <property type="entry name" value="M60-like"/>
    <property type="match status" value="1"/>
</dbReference>
<dbReference type="InterPro" id="IPR042279">
    <property type="entry name" value="Pep_M60_3"/>
</dbReference>
<dbReference type="EMBL" id="UZAN01044834">
    <property type="protein sequence ID" value="VDP81571.1"/>
    <property type="molecule type" value="Genomic_DNA"/>
</dbReference>
<dbReference type="InterPro" id="IPR031161">
    <property type="entry name" value="Peptidase_M60_dom"/>
</dbReference>
<dbReference type="AlphaFoldDB" id="A0A183AKX3"/>
<dbReference type="Pfam" id="PF13402">
    <property type="entry name" value="Peptidase_M60"/>
    <property type="match status" value="1"/>
</dbReference>
<evidence type="ECO:0000259" key="1">
    <source>
        <dbReference type="PROSITE" id="PS51723"/>
    </source>
</evidence>
<dbReference type="Proteomes" id="UP000272942">
    <property type="component" value="Unassembled WGS sequence"/>
</dbReference>
<gene>
    <name evidence="2" type="ORF">ECPE_LOCUS7608</name>
</gene>
<dbReference type="InterPro" id="IPR051244">
    <property type="entry name" value="TCAF"/>
</dbReference>
<dbReference type="Pfam" id="PF17291">
    <property type="entry name" value="M60-like_N"/>
    <property type="match status" value="1"/>
</dbReference>
<dbReference type="Gene3D" id="1.10.390.30">
    <property type="entry name" value="Peptidase M60, enhancin-like domain 3"/>
    <property type="match status" value="1"/>
</dbReference>
<evidence type="ECO:0000313" key="3">
    <source>
        <dbReference type="Proteomes" id="UP000272942"/>
    </source>
</evidence>
<dbReference type="PROSITE" id="PS51723">
    <property type="entry name" value="PEPTIDASE_M60"/>
    <property type="match status" value="1"/>
</dbReference>
<reference evidence="2 3" key="2">
    <citation type="submission" date="2018-11" db="EMBL/GenBank/DDBJ databases">
        <authorList>
            <consortium name="Pathogen Informatics"/>
        </authorList>
    </citation>
    <scope>NUCLEOTIDE SEQUENCE [LARGE SCALE GENOMIC DNA]</scope>
    <source>
        <strain evidence="2 3">Egypt</strain>
    </source>
</reference>
<proteinExistence type="predicted"/>
<dbReference type="Gene3D" id="3.40.390.80">
    <property type="entry name" value="Peptidase M60, enhancin-like domain 2"/>
    <property type="match status" value="1"/>
</dbReference>
<name>A0A183AKX3_9TREM</name>
<dbReference type="PANTHER" id="PTHR15730">
    <property type="entry name" value="EXPERIMENTAL AUTOIMMUNE PROSTATITIS ANTIGEN 2-RELATED"/>
    <property type="match status" value="1"/>
</dbReference>
<dbReference type="OrthoDB" id="10260387at2759"/>
<sequence length="897" mass="102264">MDPRGNPLPWVPKDLPGETRITGTVWVGAKEAEDGSLLTTFVPSKSTFPYLLGQLNGIYNITTIQMVARVVTSGYPSGLNQKFDIYTREKYMNLCGRITLDHWKLCKKDAILKAEGETEQFKCNSDAKRAQYILIARGSPDSTEIIVGQPVTEIGVWGNRVGDGNITPEPAWGKPDRYLTVRTAVAQNVNELWYEASWVELEKSDQLEDVVFGWGHNKIMAMAVTRGSGRAVIILGEKWMNELFSAPYLANFHVNLKSWLGEGEKSQFRYANESYSRGDIVLVKRSHQFDADKLAKSVMAGDNGVVISFLGQNGELVKDSTVKLLEKLNVTVKSNKDRYSKPSRINPSSTINSNMYVPQEKILRWAANDNFGTLCTRGPFFSTLTLLNKDMQLITSPGYQDALKAVLQKYRDYFDDRAPCGSHPYTWEPRTRDCWKHYNMFAMSQMTKTPIPLFATDIFPGATARTEKKTSYGFRSRPPKVGFYFPTGAYVNPGEVFSWKVHEHSDKLDKYFFTFSCQRDQLVNKKPWRRWPLIQHGLQLQSEGSYATPVGGILLMRVDAPNMSITMQLNDVYRHPLFDLRNKSSIDDWNNERLRYNGAPWTIFVGDKVFACLQTKAIVKLMKDDLEFVSTYLDNVVKLMHNFRGSVWENAGIEVFAVDIQISAGDGHSGMPIYGHLPWQDTATSLANIKGRSAIGLTHEFGHNLQNGAVTLKWGGEVTNNVYHFPVRGHLVNLTAYGFNVSWAFQWGDMQQVLKVWREDQYVGVNLGYYNWLGMIFGEGLLVNLWHEGWNNRNSLNSEEKKVNFWLKKFCAETEHNVLPWQELWHFPINNETRTECAKYRCFFPDDALTQMAPDVVEKAISKVKDGCDRKPKKQVTSKHDIMRGLYTKGEPWFSFL</sequence>
<evidence type="ECO:0000313" key="2">
    <source>
        <dbReference type="EMBL" id="VDP81571.1"/>
    </source>
</evidence>
<evidence type="ECO:0000313" key="4">
    <source>
        <dbReference type="WBParaSite" id="ECPE_0000762401-mRNA-1"/>
    </source>
</evidence>
<feature type="domain" description="Peptidase M60" evidence="1">
    <location>
        <begin position="482"/>
        <end position="778"/>
    </location>
</feature>
<dbReference type="PANTHER" id="PTHR15730:SF5">
    <property type="entry name" value="SI:CH211-210B2.2-RELATED"/>
    <property type="match status" value="1"/>
</dbReference>
<accession>A0A183AKX3</accession>
<dbReference type="InterPro" id="IPR035423">
    <property type="entry name" value="M60-like_N"/>
</dbReference>